<dbReference type="Gene3D" id="1.10.510.10">
    <property type="entry name" value="Transferase(Phosphotransferase) domain 1"/>
    <property type="match status" value="1"/>
</dbReference>
<keyword evidence="2 3" id="KW-0067">ATP-binding</keyword>
<dbReference type="HOGENOM" id="CLU_465513_0_0_1"/>
<dbReference type="InParanoid" id="Q6CXB5"/>
<gene>
    <name evidence="6" type="ORF">KLLA0_A09713g</name>
</gene>
<evidence type="ECO:0000259" key="5">
    <source>
        <dbReference type="PROSITE" id="PS50011"/>
    </source>
</evidence>
<dbReference type="PROSITE" id="PS00108">
    <property type="entry name" value="PROTEIN_KINASE_ST"/>
    <property type="match status" value="1"/>
</dbReference>
<dbReference type="InterPro" id="IPR017441">
    <property type="entry name" value="Protein_kinase_ATP_BS"/>
</dbReference>
<dbReference type="PaxDb" id="284590-Q6CXB5"/>
<keyword evidence="7" id="KW-1185">Reference proteome</keyword>
<dbReference type="InterPro" id="IPR008271">
    <property type="entry name" value="Ser/Thr_kinase_AS"/>
</dbReference>
<name>Q6CXB5_KLULA</name>
<dbReference type="FunCoup" id="Q6CXB5">
    <property type="interactions" value="303"/>
</dbReference>
<protein>
    <submittedName>
        <fullName evidence="6">KLLA0A09713p</fullName>
    </submittedName>
</protein>
<dbReference type="InterPro" id="IPR000719">
    <property type="entry name" value="Prot_kinase_dom"/>
</dbReference>
<evidence type="ECO:0000256" key="2">
    <source>
        <dbReference type="ARBA" id="ARBA00022840"/>
    </source>
</evidence>
<feature type="region of interest" description="Disordered" evidence="4">
    <location>
        <begin position="373"/>
        <end position="392"/>
    </location>
</feature>
<feature type="compositionally biased region" description="Low complexity" evidence="4">
    <location>
        <begin position="529"/>
        <end position="541"/>
    </location>
</feature>
<evidence type="ECO:0000313" key="6">
    <source>
        <dbReference type="EMBL" id="CAH03012.1"/>
    </source>
</evidence>
<dbReference type="Gene3D" id="3.30.200.20">
    <property type="entry name" value="Phosphorylase Kinase, domain 1"/>
    <property type="match status" value="1"/>
</dbReference>
<keyword evidence="1 3" id="KW-0547">Nucleotide-binding</keyword>
<dbReference type="EMBL" id="CR382121">
    <property type="protein sequence ID" value="CAH03012.1"/>
    <property type="molecule type" value="Genomic_DNA"/>
</dbReference>
<feature type="binding site" evidence="3">
    <location>
        <position position="65"/>
    </location>
    <ligand>
        <name>ATP</name>
        <dbReference type="ChEBI" id="CHEBI:30616"/>
    </ligand>
</feature>
<dbReference type="STRING" id="284590.Q6CXB5"/>
<organism evidence="6 7">
    <name type="scientific">Kluyveromyces lactis (strain ATCC 8585 / CBS 2359 / DSM 70799 / NBRC 1267 / NRRL Y-1140 / WM37)</name>
    <name type="common">Yeast</name>
    <name type="synonym">Candida sphaerica</name>
    <dbReference type="NCBI Taxonomy" id="284590"/>
    <lineage>
        <taxon>Eukaryota</taxon>
        <taxon>Fungi</taxon>
        <taxon>Dikarya</taxon>
        <taxon>Ascomycota</taxon>
        <taxon>Saccharomycotina</taxon>
        <taxon>Saccharomycetes</taxon>
        <taxon>Saccharomycetales</taxon>
        <taxon>Saccharomycetaceae</taxon>
        <taxon>Kluyveromyces</taxon>
    </lineage>
</organism>
<dbReference type="PANTHER" id="PTHR24347">
    <property type="entry name" value="SERINE/THREONINE-PROTEIN KINASE"/>
    <property type="match status" value="1"/>
</dbReference>
<dbReference type="SUPFAM" id="SSF56112">
    <property type="entry name" value="Protein kinase-like (PK-like)"/>
    <property type="match status" value="1"/>
</dbReference>
<accession>Q6CXB5</accession>
<evidence type="ECO:0000313" key="7">
    <source>
        <dbReference type="Proteomes" id="UP000000598"/>
    </source>
</evidence>
<sequence length="557" mass="61818">MSIATSDYSRIDDKVWPTANRTGPKEDPSKYHCTYVTKKVALGDGHFSVVKECMNTMTGDRYAMKLVHKSLVMDKLQLIQREVSVLKRVSSLIRELETLNQKVAGSGSNHGDVFEGHHHVLQLFDFFETSKSIVLVTQLCESEDLYDKILNAGHLDLETQVKPFTACLLSALQFLHGNGIIHRDLKAENVLFRLKTKTNMIELPRDDAMYDKSAHDLILADFGLAISTETGSKEFVGTISYLAPELVACKNSGKQSSIQNGRLKPYGTGVDVWALGVLCYFMACGYMPFDCETDAETMEYIANSDYYMDEDMSKDDKYKQFWSFLEKCFEVDMDKRASADELSAHSFVCPQYFPNKSPTPIIDSPRAPALRVSKSSTSLHSLEPPSRSASTVSLNLNEPMKRSDSREVNLNRIRETLRKTLSMTSIKREPNVLLNVPSGSNSANFNRASSTLKLEPEPPNVALMNGCLCATPESCSNFTTSPSMSRNGSKNNLQTAIGSWNESSLSGLNSGATLAFDRNSFDFTKLNNTSLSPSVPTSSSSNDARKDKIVFQLGEDD</sequence>
<dbReference type="PROSITE" id="PS00107">
    <property type="entry name" value="PROTEIN_KINASE_ATP"/>
    <property type="match status" value="1"/>
</dbReference>
<dbReference type="Proteomes" id="UP000000598">
    <property type="component" value="Chromosome A"/>
</dbReference>
<dbReference type="eggNOG" id="KOG0032">
    <property type="taxonomic scope" value="Eukaryota"/>
</dbReference>
<feature type="domain" description="Protein kinase" evidence="5">
    <location>
        <begin position="36"/>
        <end position="348"/>
    </location>
</feature>
<proteinExistence type="predicted"/>
<dbReference type="AlphaFoldDB" id="Q6CXB5"/>
<evidence type="ECO:0000256" key="4">
    <source>
        <dbReference type="SAM" id="MobiDB-lite"/>
    </source>
</evidence>
<dbReference type="KEGG" id="kla:KLLA0_A09713g"/>
<dbReference type="InterPro" id="IPR011009">
    <property type="entry name" value="Kinase-like_dom_sf"/>
</dbReference>
<dbReference type="GO" id="GO:0004672">
    <property type="term" value="F:protein kinase activity"/>
    <property type="evidence" value="ECO:0007669"/>
    <property type="project" value="InterPro"/>
</dbReference>
<evidence type="ECO:0000256" key="1">
    <source>
        <dbReference type="ARBA" id="ARBA00022741"/>
    </source>
</evidence>
<dbReference type="GO" id="GO:0005524">
    <property type="term" value="F:ATP binding"/>
    <property type="evidence" value="ECO:0007669"/>
    <property type="project" value="UniProtKB-UniRule"/>
</dbReference>
<feature type="region of interest" description="Disordered" evidence="4">
    <location>
        <begin position="527"/>
        <end position="548"/>
    </location>
</feature>
<dbReference type="PROSITE" id="PS50011">
    <property type="entry name" value="PROTEIN_KINASE_DOM"/>
    <property type="match status" value="1"/>
</dbReference>
<evidence type="ECO:0000256" key="3">
    <source>
        <dbReference type="PROSITE-ProRule" id="PRU10141"/>
    </source>
</evidence>
<reference evidence="6 7" key="1">
    <citation type="journal article" date="2004" name="Nature">
        <title>Genome evolution in yeasts.</title>
        <authorList>
            <consortium name="Genolevures"/>
            <person name="Dujon B."/>
            <person name="Sherman D."/>
            <person name="Fischer G."/>
            <person name="Durrens P."/>
            <person name="Casaregola S."/>
            <person name="Lafontaine I."/>
            <person name="de Montigny J."/>
            <person name="Marck C."/>
            <person name="Neuveglise C."/>
            <person name="Talla E."/>
            <person name="Goffard N."/>
            <person name="Frangeul L."/>
            <person name="Aigle M."/>
            <person name="Anthouard V."/>
            <person name="Babour A."/>
            <person name="Barbe V."/>
            <person name="Barnay S."/>
            <person name="Blanchin S."/>
            <person name="Beckerich J.M."/>
            <person name="Beyne E."/>
            <person name="Bleykasten C."/>
            <person name="Boisrame A."/>
            <person name="Boyer J."/>
            <person name="Cattolico L."/>
            <person name="Confanioleri F."/>
            <person name="de Daruvar A."/>
            <person name="Despons L."/>
            <person name="Fabre E."/>
            <person name="Fairhead C."/>
            <person name="Ferry-Dumazet H."/>
            <person name="Groppi A."/>
            <person name="Hantraye F."/>
            <person name="Hennequin C."/>
            <person name="Jauniaux N."/>
            <person name="Joyet P."/>
            <person name="Kachouri R."/>
            <person name="Kerrest A."/>
            <person name="Koszul R."/>
            <person name="Lemaire M."/>
            <person name="Lesur I."/>
            <person name="Ma L."/>
            <person name="Muller H."/>
            <person name="Nicaud J.M."/>
            <person name="Nikolski M."/>
            <person name="Oztas S."/>
            <person name="Ozier-Kalogeropoulos O."/>
            <person name="Pellenz S."/>
            <person name="Potier S."/>
            <person name="Richard G.F."/>
            <person name="Straub M.L."/>
            <person name="Suleau A."/>
            <person name="Swennene D."/>
            <person name="Tekaia F."/>
            <person name="Wesolowski-Louvel M."/>
            <person name="Westhof E."/>
            <person name="Wirth B."/>
            <person name="Zeniou-Meyer M."/>
            <person name="Zivanovic I."/>
            <person name="Bolotin-Fukuhara M."/>
            <person name="Thierry A."/>
            <person name="Bouchier C."/>
            <person name="Caudron B."/>
            <person name="Scarpelli C."/>
            <person name="Gaillardin C."/>
            <person name="Weissenbach J."/>
            <person name="Wincker P."/>
            <person name="Souciet J.L."/>
        </authorList>
    </citation>
    <scope>NUCLEOTIDE SEQUENCE [LARGE SCALE GENOMIC DNA]</scope>
    <source>
        <strain evidence="7">ATCC 8585 / CBS 2359 / DSM 70799 / NBRC 1267 / NRRL Y-1140 / WM37</strain>
    </source>
</reference>
<dbReference type="SMART" id="SM00220">
    <property type="entry name" value="S_TKc"/>
    <property type="match status" value="1"/>
</dbReference>
<dbReference type="Pfam" id="PF00069">
    <property type="entry name" value="Pkinase"/>
    <property type="match status" value="1"/>
</dbReference>
<dbReference type="OMA" id="FEGHHHV"/>